<dbReference type="OrthoDB" id="10260248at2759"/>
<dbReference type="Gene3D" id="3.40.190.10">
    <property type="entry name" value="Periplasmic binding protein-like II"/>
    <property type="match status" value="2"/>
</dbReference>
<evidence type="ECO:0000313" key="3">
    <source>
        <dbReference type="EMBL" id="RDW92576.1"/>
    </source>
</evidence>
<reference evidence="3 4" key="1">
    <citation type="journal article" date="2018" name="IMA Fungus">
        <title>IMA Genome-F 9: Draft genome sequence of Annulohypoxylon stygium, Aspergillus mulundensis, Berkeleyomyces basicola (syn. Thielaviopsis basicola), Ceratocystis smalleyi, two Cercospora beticola strains, Coleophoma cylindrospora, Fusarium fracticaudum, Phialophora cf. hyalina, and Morchella septimelata.</title>
        <authorList>
            <person name="Wingfield B.D."/>
            <person name="Bills G.F."/>
            <person name="Dong Y."/>
            <person name="Huang W."/>
            <person name="Nel W.J."/>
            <person name="Swalarsk-Parry B.S."/>
            <person name="Vaghefi N."/>
            <person name="Wilken P.M."/>
            <person name="An Z."/>
            <person name="de Beer Z.W."/>
            <person name="De Vos L."/>
            <person name="Chen L."/>
            <person name="Duong T.A."/>
            <person name="Gao Y."/>
            <person name="Hammerbacher A."/>
            <person name="Kikkert J.R."/>
            <person name="Li Y."/>
            <person name="Li H."/>
            <person name="Li K."/>
            <person name="Li Q."/>
            <person name="Liu X."/>
            <person name="Ma X."/>
            <person name="Naidoo K."/>
            <person name="Pethybridge S.J."/>
            <person name="Sun J."/>
            <person name="Steenkamp E.T."/>
            <person name="van der Nest M.A."/>
            <person name="van Wyk S."/>
            <person name="Wingfield M.J."/>
            <person name="Xiong C."/>
            <person name="Yue Q."/>
            <person name="Zhang X."/>
        </authorList>
    </citation>
    <scope>NUCLEOTIDE SEQUENCE [LARGE SCALE GENOMIC DNA]</scope>
    <source>
        <strain evidence="3 4">BP5796</strain>
    </source>
</reference>
<feature type="domain" description="PBP" evidence="2">
    <location>
        <begin position="28"/>
        <end position="275"/>
    </location>
</feature>
<dbReference type="AlphaFoldDB" id="A0A3D8T1Y8"/>
<dbReference type="InterPro" id="IPR024370">
    <property type="entry name" value="PBP_domain"/>
</dbReference>
<sequence>MASVICSPTAPETPITPAETYTISPEPAPIKLRIATGGAGQSGLIGALAKGFIAHEVATTKCEPFTVAWLLSDTSASFNFLGSRSADLSITYHKIAEGIAIKQGIADRREYAWRDHWLLVGPKSNPASLPTEDASDVTIYEHFAQLFQAAIETSSGPNPVRFLSRYDKSAANIKESNLWSAIGQTPWSYPYSNWYHRYVDFPFAALKAAAQLGEYTITDKGTWLAIDGWIRDSMEIFKAGADEEDDPLLNPAHILVGTRGANREMAHKFADWMIRRDGGQKIVEEFEHNGVRLYSTAP</sequence>
<name>A0A3D8T1Y8_9HELO</name>
<evidence type="ECO:0000256" key="1">
    <source>
        <dbReference type="SAM" id="MobiDB-lite"/>
    </source>
</evidence>
<dbReference type="SUPFAM" id="SSF53850">
    <property type="entry name" value="Periplasmic binding protein-like II"/>
    <property type="match status" value="1"/>
</dbReference>
<feature type="compositionally biased region" description="Low complexity" evidence="1">
    <location>
        <begin position="8"/>
        <end position="20"/>
    </location>
</feature>
<gene>
    <name evidence="3" type="ORF">BP5796_01970</name>
</gene>
<dbReference type="Proteomes" id="UP000256328">
    <property type="component" value="Unassembled WGS sequence"/>
</dbReference>
<comment type="caution">
    <text evidence="3">The sequence shown here is derived from an EMBL/GenBank/DDBJ whole genome shotgun (WGS) entry which is preliminary data.</text>
</comment>
<proteinExistence type="predicted"/>
<evidence type="ECO:0000259" key="2">
    <source>
        <dbReference type="Pfam" id="PF12849"/>
    </source>
</evidence>
<organism evidence="3 4">
    <name type="scientific">Coleophoma crateriformis</name>
    <dbReference type="NCBI Taxonomy" id="565419"/>
    <lineage>
        <taxon>Eukaryota</taxon>
        <taxon>Fungi</taxon>
        <taxon>Dikarya</taxon>
        <taxon>Ascomycota</taxon>
        <taxon>Pezizomycotina</taxon>
        <taxon>Leotiomycetes</taxon>
        <taxon>Helotiales</taxon>
        <taxon>Dermateaceae</taxon>
        <taxon>Coleophoma</taxon>
    </lineage>
</organism>
<dbReference type="PANTHER" id="PTHR37945">
    <property type="entry name" value="EXTRACELLULAR TUNGSTATE BINDING PROTEIN"/>
    <property type="match status" value="1"/>
</dbReference>
<feature type="region of interest" description="Disordered" evidence="1">
    <location>
        <begin position="1"/>
        <end position="20"/>
    </location>
</feature>
<dbReference type="PANTHER" id="PTHR37945:SF1">
    <property type="entry name" value="EXTRACELLULAR TUNGSTATE BINDING PROTEIN"/>
    <property type="match status" value="1"/>
</dbReference>
<dbReference type="Pfam" id="PF12849">
    <property type="entry name" value="PBP_like_2"/>
    <property type="match status" value="1"/>
</dbReference>
<dbReference type="InterPro" id="IPR052738">
    <property type="entry name" value="ABC-Tungstate_binding"/>
</dbReference>
<dbReference type="EMBL" id="PDLN01000002">
    <property type="protein sequence ID" value="RDW92576.1"/>
    <property type="molecule type" value="Genomic_DNA"/>
</dbReference>
<protein>
    <recommendedName>
        <fullName evidence="2">PBP domain-containing protein</fullName>
    </recommendedName>
</protein>
<accession>A0A3D8T1Y8</accession>
<keyword evidence="4" id="KW-1185">Reference proteome</keyword>
<evidence type="ECO:0000313" key="4">
    <source>
        <dbReference type="Proteomes" id="UP000256328"/>
    </source>
</evidence>